<evidence type="ECO:0000256" key="1">
    <source>
        <dbReference type="ARBA" id="ARBA00038232"/>
    </source>
</evidence>
<dbReference type="RefSeq" id="WP_176699691.1">
    <property type="nucleotide sequence ID" value="NZ_CVRB01000001.1"/>
</dbReference>
<dbReference type="SUPFAM" id="SSF48295">
    <property type="entry name" value="TrpR-like"/>
    <property type="match status" value="1"/>
</dbReference>
<evidence type="ECO:0000256" key="2">
    <source>
        <dbReference type="SAM" id="Coils"/>
    </source>
</evidence>
<gene>
    <name evidence="4" type="ORF">BN000_01626</name>
    <name evidence="5" type="ORF">BN000_02638</name>
    <name evidence="6" type="ORF">BN000_04095</name>
</gene>
<dbReference type="GO" id="GO:0043565">
    <property type="term" value="F:sequence-specific DNA binding"/>
    <property type="evidence" value="ECO:0007669"/>
    <property type="project" value="InterPro"/>
</dbReference>
<reference evidence="7" key="1">
    <citation type="submission" date="2015-05" db="EMBL/GenBank/DDBJ databases">
        <authorList>
            <person name="Urmite Genomes"/>
        </authorList>
    </citation>
    <scope>NUCLEOTIDE SEQUENCE [LARGE SCALE GENOMIC DNA]</scope>
    <source>
        <strain evidence="7">LF1</strain>
    </source>
</reference>
<dbReference type="EMBL" id="CVRB01000001">
    <property type="protein sequence ID" value="CRK81715.1"/>
    <property type="molecule type" value="Genomic_DNA"/>
</dbReference>
<protein>
    <submittedName>
        <fullName evidence="4">Transposase</fullName>
    </submittedName>
</protein>
<dbReference type="EMBL" id="CVRB01000004">
    <property type="protein sequence ID" value="CRK84095.1"/>
    <property type="molecule type" value="Genomic_DNA"/>
</dbReference>
<dbReference type="InterPro" id="IPR010921">
    <property type="entry name" value="Trp_repressor/repl_initiator"/>
</dbReference>
<evidence type="ECO:0000313" key="6">
    <source>
        <dbReference type="EMBL" id="CRK84095.1"/>
    </source>
</evidence>
<keyword evidence="7" id="KW-1185">Reference proteome</keyword>
<evidence type="ECO:0000313" key="4">
    <source>
        <dbReference type="EMBL" id="CRK81715.1"/>
    </source>
</evidence>
<dbReference type="AlphaFoldDB" id="A0A0U1NUR5"/>
<dbReference type="Proteomes" id="UP000199087">
    <property type="component" value="Unassembled WGS sequence"/>
</dbReference>
<dbReference type="Pfam" id="PF13518">
    <property type="entry name" value="HTH_28"/>
    <property type="match status" value="2"/>
</dbReference>
<dbReference type="InterPro" id="IPR055247">
    <property type="entry name" value="InsJ-like_HTH"/>
</dbReference>
<proteinExistence type="inferred from homology"/>
<reference evidence="4" key="2">
    <citation type="submission" date="2015-05" db="EMBL/GenBank/DDBJ databases">
        <authorList>
            <person name="Wang D.B."/>
            <person name="Wang M."/>
        </authorList>
    </citation>
    <scope>NUCLEOTIDE SEQUENCE [LARGE SCALE GENOMIC DNA]</scope>
    <source>
        <strain evidence="4">LF1</strain>
    </source>
</reference>
<feature type="domain" description="Insertion element IS150 protein InsJ-like helix-turn-helix" evidence="3">
    <location>
        <begin position="11"/>
        <end position="62"/>
    </location>
</feature>
<evidence type="ECO:0000313" key="5">
    <source>
        <dbReference type="EMBL" id="CRK82694.1"/>
    </source>
</evidence>
<dbReference type="PANTHER" id="PTHR33795">
    <property type="entry name" value="INSERTION ELEMENT IS150 PROTEIN INSJ"/>
    <property type="match status" value="1"/>
</dbReference>
<dbReference type="STRING" id="1499688.BN000_01626"/>
<accession>A0A0U1NUR5</accession>
<evidence type="ECO:0000313" key="7">
    <source>
        <dbReference type="Proteomes" id="UP000199087"/>
    </source>
</evidence>
<organism evidence="4 7">
    <name type="scientific">Neobacillus massiliamazoniensis</name>
    <dbReference type="NCBI Taxonomy" id="1499688"/>
    <lineage>
        <taxon>Bacteria</taxon>
        <taxon>Bacillati</taxon>
        <taxon>Bacillota</taxon>
        <taxon>Bacilli</taxon>
        <taxon>Bacillales</taxon>
        <taxon>Bacillaceae</taxon>
        <taxon>Neobacillus</taxon>
    </lineage>
</organism>
<feature type="domain" description="Insertion element IS150 protein InsJ-like helix-turn-helix" evidence="3">
    <location>
        <begin position="130"/>
        <end position="182"/>
    </location>
</feature>
<sequence>MSKRSKYSSEEKYQILMKYLEGEISPSRLIKEYKISNSTLLSWKDKYELYGIDGLEESHGWKEYSDELRLSAIQDYLSGAYSILEICRKRKVSRGALRVWIKNYNNHKETKNTHRRKSLMIQSKKLSFEEKVEAVHLCIKNGHNYSAVIEKYHISYQQIYSWTKRYEAEGPESLRDHRGRKKPVEEMTEQEKLRIKVKELEAKNYRLEVENALLKKLEEIERRRY</sequence>
<feature type="coiled-coil region" evidence="2">
    <location>
        <begin position="190"/>
        <end position="217"/>
    </location>
</feature>
<dbReference type="PANTHER" id="PTHR33795:SF1">
    <property type="entry name" value="INSERTION ELEMENT IS150 PROTEIN INSJ"/>
    <property type="match status" value="1"/>
</dbReference>
<keyword evidence="2" id="KW-0175">Coiled coil</keyword>
<comment type="similarity">
    <text evidence="1">Belongs to the IS150/IS1296 orfA family.</text>
</comment>
<dbReference type="GO" id="GO:0004803">
    <property type="term" value="F:transposase activity"/>
    <property type="evidence" value="ECO:0007669"/>
    <property type="project" value="InterPro"/>
</dbReference>
<dbReference type="InterPro" id="IPR036388">
    <property type="entry name" value="WH-like_DNA-bd_sf"/>
</dbReference>
<dbReference type="GO" id="GO:0006313">
    <property type="term" value="P:DNA transposition"/>
    <property type="evidence" value="ECO:0007669"/>
    <property type="project" value="InterPro"/>
</dbReference>
<dbReference type="InterPro" id="IPR009057">
    <property type="entry name" value="Homeodomain-like_sf"/>
</dbReference>
<evidence type="ECO:0000259" key="3">
    <source>
        <dbReference type="Pfam" id="PF13518"/>
    </source>
</evidence>
<dbReference type="InterPro" id="IPR052057">
    <property type="entry name" value="IS150/IS1296_orfA-like"/>
</dbReference>
<name>A0A0U1NUR5_9BACI</name>
<dbReference type="SUPFAM" id="SSF46689">
    <property type="entry name" value="Homeodomain-like"/>
    <property type="match status" value="2"/>
</dbReference>
<dbReference type="InterPro" id="IPR002514">
    <property type="entry name" value="Transposase_8"/>
</dbReference>
<dbReference type="Pfam" id="PF01527">
    <property type="entry name" value="HTH_Tnp_1"/>
    <property type="match status" value="1"/>
</dbReference>
<dbReference type="Gene3D" id="1.10.10.10">
    <property type="entry name" value="Winged helix-like DNA-binding domain superfamily/Winged helix DNA-binding domain"/>
    <property type="match status" value="2"/>
</dbReference>
<dbReference type="EMBL" id="CVRB01000003">
    <property type="protein sequence ID" value="CRK82694.1"/>
    <property type="molecule type" value="Genomic_DNA"/>
</dbReference>